<reference evidence="1 2" key="1">
    <citation type="submission" date="2024-04" db="EMBL/GenBank/DDBJ databases">
        <authorList>
            <person name="Fracassetti M."/>
        </authorList>
    </citation>
    <scope>NUCLEOTIDE SEQUENCE [LARGE SCALE GENOMIC DNA]</scope>
</reference>
<sequence>MKKPGKEKFSCKRKTQEVFKICHLFGGHGRKLQRFIFEKRHPKKGSRFVKGDLAPILANEEFRKYYNSFTDNDISSKKLNSNGPFLSHVPDAASERIHGLHLGLHHKYDFYEGSSVKNGDLFI</sequence>
<organism evidence="1 2">
    <name type="scientific">Linum trigynum</name>
    <dbReference type="NCBI Taxonomy" id="586398"/>
    <lineage>
        <taxon>Eukaryota</taxon>
        <taxon>Viridiplantae</taxon>
        <taxon>Streptophyta</taxon>
        <taxon>Embryophyta</taxon>
        <taxon>Tracheophyta</taxon>
        <taxon>Spermatophyta</taxon>
        <taxon>Magnoliopsida</taxon>
        <taxon>eudicotyledons</taxon>
        <taxon>Gunneridae</taxon>
        <taxon>Pentapetalae</taxon>
        <taxon>rosids</taxon>
        <taxon>fabids</taxon>
        <taxon>Malpighiales</taxon>
        <taxon>Linaceae</taxon>
        <taxon>Linum</taxon>
    </lineage>
</organism>
<dbReference type="EMBL" id="OZ034822">
    <property type="protein sequence ID" value="CAL1413682.1"/>
    <property type="molecule type" value="Genomic_DNA"/>
</dbReference>
<evidence type="ECO:0000313" key="1">
    <source>
        <dbReference type="EMBL" id="CAL1413682.1"/>
    </source>
</evidence>
<protein>
    <submittedName>
        <fullName evidence="1">Uncharacterized protein</fullName>
    </submittedName>
</protein>
<accession>A0AAV2GTJ2</accession>
<dbReference type="Proteomes" id="UP001497516">
    <property type="component" value="Chromosome 9"/>
</dbReference>
<keyword evidence="2" id="KW-1185">Reference proteome</keyword>
<name>A0AAV2GTJ2_9ROSI</name>
<proteinExistence type="predicted"/>
<dbReference type="AlphaFoldDB" id="A0AAV2GTJ2"/>
<gene>
    <name evidence="1" type="ORF">LTRI10_LOCUS52895</name>
</gene>
<evidence type="ECO:0000313" key="2">
    <source>
        <dbReference type="Proteomes" id="UP001497516"/>
    </source>
</evidence>